<dbReference type="RefSeq" id="WP_113889211.1">
    <property type="nucleotide sequence ID" value="NZ_QNRK01000010.1"/>
</dbReference>
<dbReference type="EMBL" id="QNRK01000010">
    <property type="protein sequence ID" value="RBP14074.1"/>
    <property type="molecule type" value="Genomic_DNA"/>
</dbReference>
<protein>
    <submittedName>
        <fullName evidence="2">Uncharacterized protein DUF4214</fullName>
    </submittedName>
</protein>
<feature type="domain" description="DUF4214" evidence="1">
    <location>
        <begin position="10"/>
        <end position="59"/>
    </location>
</feature>
<reference evidence="2 3" key="1">
    <citation type="submission" date="2018-06" db="EMBL/GenBank/DDBJ databases">
        <title>Genomic Encyclopedia of Type Strains, Phase IV (KMG-IV): sequencing the most valuable type-strain genomes for metagenomic binning, comparative biology and taxonomic classification.</title>
        <authorList>
            <person name="Goeker M."/>
        </authorList>
    </citation>
    <scope>NUCLEOTIDE SEQUENCE [LARGE SCALE GENOMIC DNA]</scope>
    <source>
        <strain evidence="2 3">DSM 24875</strain>
    </source>
</reference>
<dbReference type="SUPFAM" id="SSF53335">
    <property type="entry name" value="S-adenosyl-L-methionine-dependent methyltransferases"/>
    <property type="match status" value="1"/>
</dbReference>
<dbReference type="Proteomes" id="UP000253529">
    <property type="component" value="Unassembled WGS sequence"/>
</dbReference>
<dbReference type="InterPro" id="IPR029063">
    <property type="entry name" value="SAM-dependent_MTases_sf"/>
</dbReference>
<keyword evidence="3" id="KW-1185">Reference proteome</keyword>
<proteinExistence type="predicted"/>
<dbReference type="Pfam" id="PF13946">
    <property type="entry name" value="DUF4214"/>
    <property type="match status" value="1"/>
</dbReference>
<comment type="caution">
    <text evidence="2">The sequence shown here is derived from an EMBL/GenBank/DDBJ whole genome shotgun (WGS) entry which is preliminary data.</text>
</comment>
<name>A0A366FHC5_9HYPH</name>
<accession>A0A366FHC5</accession>
<dbReference type="Pfam" id="PF13578">
    <property type="entry name" value="Methyltransf_24"/>
    <property type="match status" value="1"/>
</dbReference>
<evidence type="ECO:0000259" key="1">
    <source>
        <dbReference type="Pfam" id="PF13946"/>
    </source>
</evidence>
<evidence type="ECO:0000313" key="3">
    <source>
        <dbReference type="Proteomes" id="UP000253529"/>
    </source>
</evidence>
<dbReference type="Gene3D" id="3.40.50.150">
    <property type="entry name" value="Vaccinia Virus protein VP39"/>
    <property type="match status" value="1"/>
</dbReference>
<organism evidence="2 3">
    <name type="scientific">Roseiarcus fermentans</name>
    <dbReference type="NCBI Taxonomy" id="1473586"/>
    <lineage>
        <taxon>Bacteria</taxon>
        <taxon>Pseudomonadati</taxon>
        <taxon>Pseudomonadota</taxon>
        <taxon>Alphaproteobacteria</taxon>
        <taxon>Hyphomicrobiales</taxon>
        <taxon>Roseiarcaceae</taxon>
        <taxon>Roseiarcus</taxon>
    </lineage>
</organism>
<dbReference type="InterPro" id="IPR025282">
    <property type="entry name" value="DUF4214"/>
</dbReference>
<sequence>MKISNERDARRLVHSYYKGYLGREPDPPGLEKYVSALIGGRSAADLAEEFLGSAEFAARVANLYVPPGHYYSPIVNPGEAARHLDRVEASGPHLSLPGIDVDRDRMLDAWRTFLPFLATIPFGASPGDGLRYGFDNPAYAWGDGSVLHAMLRRNRPKRLIEIGSGWSSACTIDTIERFFETPCQVTFIEPYPELLDRVVGSTALNVRRLDIPVQQAPLELFQELEAGDILFIDSTHVLRTGSDVCFELLEIVPRLRPGVLVHFHDMFWPFEYPRSWAVDENRSWNEIYAVRLMLSNNPQWRIVFFNDYFYKNARKEIEATYPAFLNNPGGALWLEKR</sequence>
<evidence type="ECO:0000313" key="2">
    <source>
        <dbReference type="EMBL" id="RBP14074.1"/>
    </source>
</evidence>
<gene>
    <name evidence="2" type="ORF">DFR50_11098</name>
</gene>
<dbReference type="AlphaFoldDB" id="A0A366FHC5"/>